<feature type="transmembrane region" description="Helical" evidence="1">
    <location>
        <begin position="420"/>
        <end position="444"/>
    </location>
</feature>
<organism evidence="4 5">
    <name type="scientific">Steinernema glaseri</name>
    <dbReference type="NCBI Taxonomy" id="37863"/>
    <lineage>
        <taxon>Eukaryota</taxon>
        <taxon>Metazoa</taxon>
        <taxon>Ecdysozoa</taxon>
        <taxon>Nematoda</taxon>
        <taxon>Chromadorea</taxon>
        <taxon>Rhabditida</taxon>
        <taxon>Tylenchina</taxon>
        <taxon>Panagrolaimomorpha</taxon>
        <taxon>Strongyloidoidea</taxon>
        <taxon>Steinernematidae</taxon>
        <taxon>Steinernema</taxon>
    </lineage>
</organism>
<dbReference type="GO" id="GO:0016747">
    <property type="term" value="F:acyltransferase activity, transferring groups other than amino-acyl groups"/>
    <property type="evidence" value="ECO:0007669"/>
    <property type="project" value="InterPro"/>
</dbReference>
<sequence>MWAIFFAFYIAPLVLNADAHLKSYGSNDVLKFFESVPRDNVSAKCADSLGKVETWTNAYDTIEAQRLFFWNAFTTGDADEFVSRDQDRWIYRAYKCVRAAGETPYSASEHPLHFCYGFNEHDHTTPAYGVCIPSTCANDKDTLLAEWQKQRSKGKDHAVLDYNGCTGSRHEKQWYEQFVPMADFGFDMLLFLLVSMATVFHYKRGDIAKSTPARILLAFSAKKNFRKLCQFPKDPQATVTCMFGIRFLSMVWTLVGHSFIFVQAYMENVDEYKDDLVDNFWNQWITNFTLSVDAFLTLSGCLTAYSWFRKWQKNTTEAEPGWTSWAYWLRFYRHRVIRLWPAYIYTLLTVTTRISVTHYHPMWPPTDPAVQCPVHWWENVFFVNSLMENRCMPWTWYIGTEFIFYVLSPIFLISLRRRPVIGLAISVATILFSSSLNAAGMMYYNFPPTQLLWKQPAIFSPDFIAHHLLMYIKPQYRIGPYIVGLLLGFYLAHFQKQTQKTDRPLKHKIIGWTLSMAGLFWAIFGLYPALQGWDWPVYHLFFGAAHRTVFSLSLSWVIYACHTGIGGWINKALSMKFLLPLSSLCYSVYLFHMIPVVFTYLLAPFPLWFATKWRIGIHCLIQLTIAYFFGLICTMVAELPAQNIEAIFLHPKKKSTPLKALPPASDCEMQLKTGVEPPMTNKVADTK</sequence>
<keyword evidence="4" id="KW-1185">Reference proteome</keyword>
<feature type="transmembrane region" description="Helical" evidence="1">
    <location>
        <begin position="581"/>
        <end position="603"/>
    </location>
</feature>
<dbReference type="WBParaSite" id="L893_g1235.t1">
    <property type="protein sequence ID" value="L893_g1235.t1"/>
    <property type="gene ID" value="L893_g1235"/>
</dbReference>
<keyword evidence="2" id="KW-0732">Signal</keyword>
<dbReference type="AlphaFoldDB" id="A0A1I7Y3F8"/>
<protein>
    <submittedName>
        <fullName evidence="5">Acyl_transf_3 domain-containing protein</fullName>
    </submittedName>
</protein>
<evidence type="ECO:0000259" key="3">
    <source>
        <dbReference type="Pfam" id="PF01757"/>
    </source>
</evidence>
<proteinExistence type="predicted"/>
<dbReference type="Pfam" id="PF01757">
    <property type="entry name" value="Acyl_transf_3"/>
    <property type="match status" value="1"/>
</dbReference>
<dbReference type="PANTHER" id="PTHR11161">
    <property type="entry name" value="O-ACYLTRANSFERASE"/>
    <property type="match status" value="1"/>
</dbReference>
<evidence type="ECO:0000313" key="5">
    <source>
        <dbReference type="WBParaSite" id="L893_g1235.t1"/>
    </source>
</evidence>
<dbReference type="Proteomes" id="UP000095287">
    <property type="component" value="Unplaced"/>
</dbReference>
<feature type="transmembrane region" description="Helical" evidence="1">
    <location>
        <begin position="339"/>
        <end position="356"/>
    </location>
</feature>
<name>A0A1I7Y3F8_9BILA</name>
<dbReference type="PANTHER" id="PTHR11161:SF70">
    <property type="entry name" value="ACYLTRANSFERASE 3 DOMAIN-CONTAINING PROTEIN"/>
    <property type="match status" value="1"/>
</dbReference>
<keyword evidence="1" id="KW-1133">Transmembrane helix</keyword>
<feature type="transmembrane region" description="Helical" evidence="1">
    <location>
        <begin position="478"/>
        <end position="494"/>
    </location>
</feature>
<feature type="chain" id="PRO_5009311770" evidence="2">
    <location>
        <begin position="20"/>
        <end position="687"/>
    </location>
</feature>
<evidence type="ECO:0000256" key="2">
    <source>
        <dbReference type="SAM" id="SignalP"/>
    </source>
</evidence>
<accession>A0A1I7Y3F8</accession>
<feature type="transmembrane region" description="Helical" evidence="1">
    <location>
        <begin position="550"/>
        <end position="569"/>
    </location>
</feature>
<reference evidence="5" key="1">
    <citation type="submission" date="2016-11" db="UniProtKB">
        <authorList>
            <consortium name="WormBaseParasite"/>
        </authorList>
    </citation>
    <scope>IDENTIFICATION</scope>
</reference>
<feature type="domain" description="Acyltransferase 3" evidence="3">
    <location>
        <begin position="244"/>
        <end position="636"/>
    </location>
</feature>
<feature type="transmembrane region" description="Helical" evidence="1">
    <location>
        <begin position="178"/>
        <end position="200"/>
    </location>
</feature>
<evidence type="ECO:0000256" key="1">
    <source>
        <dbReference type="SAM" id="Phobius"/>
    </source>
</evidence>
<feature type="transmembrane region" description="Helical" evidence="1">
    <location>
        <begin position="509"/>
        <end position="530"/>
    </location>
</feature>
<feature type="signal peptide" evidence="2">
    <location>
        <begin position="1"/>
        <end position="19"/>
    </location>
</feature>
<feature type="transmembrane region" description="Helical" evidence="1">
    <location>
        <begin position="394"/>
        <end position="413"/>
    </location>
</feature>
<feature type="transmembrane region" description="Helical" evidence="1">
    <location>
        <begin position="615"/>
        <end position="637"/>
    </location>
</feature>
<feature type="transmembrane region" description="Helical" evidence="1">
    <location>
        <begin position="285"/>
        <end position="308"/>
    </location>
</feature>
<dbReference type="InterPro" id="IPR052728">
    <property type="entry name" value="O2_lipid_transport_reg"/>
</dbReference>
<dbReference type="InterPro" id="IPR002656">
    <property type="entry name" value="Acyl_transf_3_dom"/>
</dbReference>
<keyword evidence="1" id="KW-0472">Membrane</keyword>
<evidence type="ECO:0000313" key="4">
    <source>
        <dbReference type="Proteomes" id="UP000095287"/>
    </source>
</evidence>
<feature type="transmembrane region" description="Helical" evidence="1">
    <location>
        <begin position="243"/>
        <end position="265"/>
    </location>
</feature>
<keyword evidence="1" id="KW-0812">Transmembrane</keyword>